<dbReference type="Proteomes" id="UP000257109">
    <property type="component" value="Unassembled WGS sequence"/>
</dbReference>
<comment type="caution">
    <text evidence="1">The sequence shown here is derived from an EMBL/GenBank/DDBJ whole genome shotgun (WGS) entry which is preliminary data.</text>
</comment>
<evidence type="ECO:0008006" key="3">
    <source>
        <dbReference type="Google" id="ProtNLM"/>
    </source>
</evidence>
<dbReference type="EMBL" id="QJKJ01009546">
    <property type="protein sequence ID" value="RDX76318.1"/>
    <property type="molecule type" value="Genomic_DNA"/>
</dbReference>
<keyword evidence="2" id="KW-1185">Reference proteome</keyword>
<evidence type="ECO:0000313" key="2">
    <source>
        <dbReference type="Proteomes" id="UP000257109"/>
    </source>
</evidence>
<proteinExistence type="predicted"/>
<feature type="non-terminal residue" evidence="1">
    <location>
        <position position="1"/>
    </location>
</feature>
<sequence length="96" mass="11099">MLVNHWELRRVLLAKMEPLMSSPKITLPPLRGIEHHIDLTIEATLPNKKHTGRTQRRKKKFKNSLLNYLRKSLELECDASSVGIGVVILKERHPID</sequence>
<protein>
    <recommendedName>
        <fullName evidence="3">Reverse transcriptase/retrotransposon-derived protein RNase H-like domain-containing protein</fullName>
    </recommendedName>
</protein>
<evidence type="ECO:0000313" key="1">
    <source>
        <dbReference type="EMBL" id="RDX76318.1"/>
    </source>
</evidence>
<gene>
    <name evidence="1" type="ORF">CR513_43699</name>
</gene>
<organism evidence="1 2">
    <name type="scientific">Mucuna pruriens</name>
    <name type="common">Velvet bean</name>
    <name type="synonym">Dolichos pruriens</name>
    <dbReference type="NCBI Taxonomy" id="157652"/>
    <lineage>
        <taxon>Eukaryota</taxon>
        <taxon>Viridiplantae</taxon>
        <taxon>Streptophyta</taxon>
        <taxon>Embryophyta</taxon>
        <taxon>Tracheophyta</taxon>
        <taxon>Spermatophyta</taxon>
        <taxon>Magnoliopsida</taxon>
        <taxon>eudicotyledons</taxon>
        <taxon>Gunneridae</taxon>
        <taxon>Pentapetalae</taxon>
        <taxon>rosids</taxon>
        <taxon>fabids</taxon>
        <taxon>Fabales</taxon>
        <taxon>Fabaceae</taxon>
        <taxon>Papilionoideae</taxon>
        <taxon>50 kb inversion clade</taxon>
        <taxon>NPAAA clade</taxon>
        <taxon>indigoferoid/millettioid clade</taxon>
        <taxon>Phaseoleae</taxon>
        <taxon>Mucuna</taxon>
    </lineage>
</organism>
<accession>A0A371FDE9</accession>
<name>A0A371FDE9_MUCPR</name>
<dbReference type="AlphaFoldDB" id="A0A371FDE9"/>
<reference evidence="1" key="1">
    <citation type="submission" date="2018-05" db="EMBL/GenBank/DDBJ databases">
        <title>Draft genome of Mucuna pruriens seed.</title>
        <authorList>
            <person name="Nnadi N.E."/>
            <person name="Vos R."/>
            <person name="Hasami M.H."/>
            <person name="Devisetty U.K."/>
            <person name="Aguiy J.C."/>
        </authorList>
    </citation>
    <scope>NUCLEOTIDE SEQUENCE [LARGE SCALE GENOMIC DNA]</scope>
    <source>
        <strain evidence="1">JCA_2017</strain>
    </source>
</reference>